<dbReference type="InterPro" id="IPR007676">
    <property type="entry name" value="Ribophorin_I"/>
</dbReference>
<dbReference type="PANTHER" id="PTHR21049">
    <property type="entry name" value="RIBOPHORIN I"/>
    <property type="match status" value="1"/>
</dbReference>
<protein>
    <recommendedName>
        <fullName evidence="10">Dolichyl-diphosphooligosaccharide--protein glycosyltransferase subunit 1</fullName>
    </recommendedName>
</protein>
<feature type="signal peptide" evidence="10">
    <location>
        <begin position="1"/>
        <end position="19"/>
    </location>
</feature>
<evidence type="ECO:0000256" key="2">
    <source>
        <dbReference type="ARBA" id="ARBA00004115"/>
    </source>
</evidence>
<evidence type="ECO:0000256" key="4">
    <source>
        <dbReference type="ARBA" id="ARBA00008905"/>
    </source>
</evidence>
<sequence>MKVSLILGVVFSFLSAVLAKELELEAGNWKNKNYLRTIDLSRAYVQETCLIEAENLDSKPQDVYYFTVNDGFDVIGNISLFEVSVSNNLKVDVENVLEGVYKLKLPAPVAANSVVEIKVKYTYTNTIAPFPAKIEMGDTQKLLLKLNKFVFSPYATSHYTLVFNGISKGQEMELVLSNPEEYGVTKNAPDMRPRVENKTFVYGPSMAEITPYTVQPMGLLYFHNKPLTKAFRLDRAIWIPASDTEMLNIEEYYELTNAAAELKSGFSRVDWMKGRYETTKNHWALSHLQFPLTKGNLFQDYYFTDKVGMVSSHKILSKTLFLQPRFPVFGGWKYNFTLGWNNPVKNYVHKVVSTPDTYIVRFPVLNSIEDISYDSVSLDFYLPEGAELLKVASPVPYENVEVGNELSYLDVSKGHVKVSLKFKNLIDSLNGKEVLLMYKYTKASFWFKALKISGFVFVGLMSYYILNFINIDITSK</sequence>
<dbReference type="Proteomes" id="UP000005222">
    <property type="component" value="Chromosome G"/>
</dbReference>
<dbReference type="STRING" id="559304.G8YI54"/>
<comment type="pathway">
    <text evidence="3 10">Protein modification; protein glycosylation.</text>
</comment>
<evidence type="ECO:0000256" key="10">
    <source>
        <dbReference type="RuleBase" id="RU361143"/>
    </source>
</evidence>
<comment type="function">
    <text evidence="1 10">Subunit of the oligosaccharyl transferase (OST) complex that catalyzes the initial transfer of a defined glycan (Glc(3)Man(9)GlcNAc(2) in eukaryotes) from the lipid carrier dolichol-pyrophosphate to an asparagine residue within an Asn-X-Ser/Thr consensus motif in nascent polypeptide chains, the first step in protein N-glycosylation. N-glycosylation occurs cotranslationally and the complex associates with the Sec61 complex at the channel-forming translocon complex that mediates protein translocation across the endoplasmic reticulum (ER). All subunits are required for a maximal enzyme activity.</text>
</comment>
<keyword evidence="7 10" id="KW-0256">Endoplasmic reticulum</keyword>
<dbReference type="EMBL" id="FO082052">
    <property type="protein sequence ID" value="CCE81106.1"/>
    <property type="molecule type" value="Genomic_DNA"/>
</dbReference>
<dbReference type="EMBL" id="FO082053">
    <property type="protein sequence ID" value="CCE80341.1"/>
    <property type="molecule type" value="Genomic_DNA"/>
</dbReference>
<proteinExistence type="inferred from homology"/>
<evidence type="ECO:0000256" key="9">
    <source>
        <dbReference type="ARBA" id="ARBA00023136"/>
    </source>
</evidence>
<keyword evidence="8 10" id="KW-1133">Transmembrane helix</keyword>
<dbReference type="OrthoDB" id="310030at2759"/>
<feature type="chain" id="PRO_5007362035" description="Dolichyl-diphosphooligosaccharide--protein glycosyltransferase subunit 1" evidence="10">
    <location>
        <begin position="20"/>
        <end position="476"/>
    </location>
</feature>
<comment type="subunit">
    <text evidence="10">Component of the oligosaccharyltransferase (OST) complex.</text>
</comment>
<dbReference type="eggNOG" id="KOG2291">
    <property type="taxonomic scope" value="Eukaryota"/>
</dbReference>
<feature type="transmembrane region" description="Helical" evidence="10">
    <location>
        <begin position="445"/>
        <end position="466"/>
    </location>
</feature>
<evidence type="ECO:0000313" key="11">
    <source>
        <dbReference type="EMBL" id="CCE80341.1"/>
    </source>
</evidence>
<dbReference type="HOGENOM" id="CLU_031381_1_0_1"/>
<dbReference type="FunCoup" id="G8YI54">
    <property type="interactions" value="1805"/>
</dbReference>
<dbReference type="UniPathway" id="UPA00378"/>
<accession>G8YI54</accession>
<evidence type="ECO:0000256" key="1">
    <source>
        <dbReference type="ARBA" id="ARBA00002791"/>
    </source>
</evidence>
<reference evidence="12" key="1">
    <citation type="submission" date="2011-10" db="EMBL/GenBank/DDBJ databases">
        <authorList>
            <person name="Genoscope - CEA"/>
        </authorList>
    </citation>
    <scope>NUCLEOTIDE SEQUENCE</scope>
</reference>
<evidence type="ECO:0000256" key="7">
    <source>
        <dbReference type="ARBA" id="ARBA00022824"/>
    </source>
</evidence>
<dbReference type="GO" id="GO:0018279">
    <property type="term" value="P:protein N-linked glycosylation via asparagine"/>
    <property type="evidence" value="ECO:0007669"/>
    <property type="project" value="TreeGrafter"/>
</dbReference>
<keyword evidence="6 10" id="KW-0732">Signal</keyword>
<evidence type="ECO:0000313" key="12">
    <source>
        <dbReference type="EMBL" id="CCE81106.1"/>
    </source>
</evidence>
<evidence type="ECO:0000313" key="13">
    <source>
        <dbReference type="Proteomes" id="UP000005222"/>
    </source>
</evidence>
<evidence type="ECO:0000256" key="6">
    <source>
        <dbReference type="ARBA" id="ARBA00022729"/>
    </source>
</evidence>
<evidence type="ECO:0000256" key="3">
    <source>
        <dbReference type="ARBA" id="ARBA00004922"/>
    </source>
</evidence>
<dbReference type="Pfam" id="PF04597">
    <property type="entry name" value="Ribophorin_I"/>
    <property type="match status" value="1"/>
</dbReference>
<comment type="similarity">
    <text evidence="4 10">Belongs to the OST1 family.</text>
</comment>
<dbReference type="AlphaFoldDB" id="G8YI54"/>
<keyword evidence="9 10" id="KW-0472">Membrane</keyword>
<keyword evidence="5 10" id="KW-0812">Transmembrane</keyword>
<reference evidence="13" key="2">
    <citation type="journal article" date="2012" name="G3 (Bethesda)">
        <title>Pichia sorbitophila, an interspecies yeast hybrid reveals early steps of genome resolution following polyploidization.</title>
        <authorList>
            <person name="Leh Louis V."/>
            <person name="Despons L."/>
            <person name="Friedrich A."/>
            <person name="Martin T."/>
            <person name="Durrens P."/>
            <person name="Casaregola S."/>
            <person name="Neuveglise C."/>
            <person name="Fairhead C."/>
            <person name="Marck C."/>
            <person name="Cruz J.A."/>
            <person name="Straub M.L."/>
            <person name="Kugler V."/>
            <person name="Sacerdot C."/>
            <person name="Uzunov Z."/>
            <person name="Thierry A."/>
            <person name="Weiss S."/>
            <person name="Bleykasten C."/>
            <person name="De Montigny J."/>
            <person name="Jacques N."/>
            <person name="Jung P."/>
            <person name="Lemaire M."/>
            <person name="Mallet S."/>
            <person name="Morel G."/>
            <person name="Richard G.F."/>
            <person name="Sarkar A."/>
            <person name="Savel G."/>
            <person name="Schacherer J."/>
            <person name="Seret M.L."/>
            <person name="Talla E."/>
            <person name="Samson G."/>
            <person name="Jubin C."/>
            <person name="Poulain J."/>
            <person name="Vacherie B."/>
            <person name="Barbe V."/>
            <person name="Pelletier E."/>
            <person name="Sherman D.J."/>
            <person name="Westhof E."/>
            <person name="Weissenbach J."/>
            <person name="Baret P.V."/>
            <person name="Wincker P."/>
            <person name="Gaillardin C."/>
            <person name="Dujon B."/>
            <person name="Souciet J.L."/>
        </authorList>
    </citation>
    <scope>NUCLEOTIDE SEQUENCE [LARGE SCALE GENOMIC DNA]</scope>
    <source>
        <strain evidence="13">ATCC MYA-4447 / BCRC 22081 / CBS 7064 / NBRC 10061 / NRRL Y-12695</strain>
    </source>
</reference>
<evidence type="ECO:0000256" key="5">
    <source>
        <dbReference type="ARBA" id="ARBA00022692"/>
    </source>
</evidence>
<keyword evidence="13" id="KW-1185">Reference proteome</keyword>
<dbReference type="InParanoid" id="G8YI54"/>
<name>G8YI54_PICSO</name>
<comment type="subcellular location">
    <subcellularLocation>
        <location evidence="2 10">Endoplasmic reticulum membrane</location>
        <topology evidence="2 10">Single-pass type I membrane protein</topology>
    </subcellularLocation>
</comment>
<evidence type="ECO:0000256" key="8">
    <source>
        <dbReference type="ARBA" id="ARBA00022989"/>
    </source>
</evidence>
<gene>
    <name evidence="12" type="primary">Piso0_003457</name>
    <name evidence="11" type="ORF">GNLVRS01_PISO0G12744g</name>
    <name evidence="12" type="ORF">GNLVRS01_PISO0H12745g</name>
</gene>
<dbReference type="Proteomes" id="UP000005222">
    <property type="component" value="Chromosome H"/>
</dbReference>
<dbReference type="GO" id="GO:0008250">
    <property type="term" value="C:oligosaccharyltransferase complex"/>
    <property type="evidence" value="ECO:0007669"/>
    <property type="project" value="UniProtKB-UniRule"/>
</dbReference>
<organism evidence="12 13">
    <name type="scientific">Pichia sorbitophila (strain ATCC MYA-4447 / BCRC 22081 / CBS 7064 / NBRC 10061 / NRRL Y-12695)</name>
    <name type="common">Hybrid yeast</name>
    <dbReference type="NCBI Taxonomy" id="559304"/>
    <lineage>
        <taxon>Eukaryota</taxon>
        <taxon>Fungi</taxon>
        <taxon>Dikarya</taxon>
        <taxon>Ascomycota</taxon>
        <taxon>Saccharomycotina</taxon>
        <taxon>Pichiomycetes</taxon>
        <taxon>Debaryomycetaceae</taxon>
        <taxon>Millerozyma</taxon>
    </lineage>
</organism>
<dbReference type="PANTHER" id="PTHR21049:SF0">
    <property type="entry name" value="DOLICHYL-DIPHOSPHOOLIGOSACCHARIDE--PROTEIN GLYCOSYLTRANSFERASE SUBUNIT 1"/>
    <property type="match status" value="1"/>
</dbReference>